<dbReference type="STRING" id="341663.Q0D1Z2"/>
<feature type="compositionally biased region" description="Polar residues" evidence="1">
    <location>
        <begin position="50"/>
        <end position="61"/>
    </location>
</feature>
<feature type="compositionally biased region" description="Polar residues" evidence="1">
    <location>
        <begin position="416"/>
        <end position="431"/>
    </location>
</feature>
<accession>Q0D1Z2</accession>
<dbReference type="EMBL" id="CH476594">
    <property type="protein sequence ID" value="EAU38688.1"/>
    <property type="molecule type" value="Genomic_DNA"/>
</dbReference>
<feature type="compositionally biased region" description="Low complexity" evidence="1">
    <location>
        <begin position="575"/>
        <end position="586"/>
    </location>
</feature>
<feature type="region of interest" description="Disordered" evidence="1">
    <location>
        <begin position="624"/>
        <end position="650"/>
    </location>
</feature>
<evidence type="ECO:0000256" key="1">
    <source>
        <dbReference type="SAM" id="MobiDB-lite"/>
    </source>
</evidence>
<dbReference type="OMA" id="HMEQISM"/>
<feature type="region of interest" description="Disordered" evidence="1">
    <location>
        <begin position="104"/>
        <end position="278"/>
    </location>
</feature>
<feature type="compositionally biased region" description="Polar residues" evidence="1">
    <location>
        <begin position="1"/>
        <end position="20"/>
    </location>
</feature>
<feature type="compositionally biased region" description="Polar residues" evidence="1">
    <location>
        <begin position="68"/>
        <end position="79"/>
    </location>
</feature>
<name>Q0D1Z2_ASPTN</name>
<organism evidence="3 4">
    <name type="scientific">Aspergillus terreus (strain NIH 2624 / FGSC A1156)</name>
    <dbReference type="NCBI Taxonomy" id="341663"/>
    <lineage>
        <taxon>Eukaryota</taxon>
        <taxon>Fungi</taxon>
        <taxon>Dikarya</taxon>
        <taxon>Ascomycota</taxon>
        <taxon>Pezizomycotina</taxon>
        <taxon>Eurotiomycetes</taxon>
        <taxon>Eurotiomycetidae</taxon>
        <taxon>Eurotiales</taxon>
        <taxon>Aspergillaceae</taxon>
        <taxon>Aspergillus</taxon>
        <taxon>Aspergillus subgen. Circumdati</taxon>
    </lineage>
</organism>
<feature type="compositionally biased region" description="Polar residues" evidence="1">
    <location>
        <begin position="129"/>
        <end position="141"/>
    </location>
</feature>
<dbReference type="AlphaFoldDB" id="Q0D1Z2"/>
<feature type="compositionally biased region" description="Basic and acidic residues" evidence="1">
    <location>
        <begin position="521"/>
        <end position="535"/>
    </location>
</feature>
<dbReference type="eggNOG" id="ENOG502QVRM">
    <property type="taxonomic scope" value="Eukaryota"/>
</dbReference>
<feature type="region of interest" description="Disordered" evidence="1">
    <location>
        <begin position="1"/>
        <end position="79"/>
    </location>
</feature>
<feature type="region of interest" description="Disordered" evidence="1">
    <location>
        <begin position="570"/>
        <end position="598"/>
    </location>
</feature>
<dbReference type="Pfam" id="PF26082">
    <property type="entry name" value="zf-C2H2_AcuF"/>
    <property type="match status" value="1"/>
</dbReference>
<sequence length="1167" mass="127131">MAASTQFVRSDSPTNMTFRDTNFDPFLSAPYDPEEAFESSAIRLTPVNGGDSSKGATSPSPLNRGDYGSTNGDGNTASFSDFLSPVDDFSSNLSSNNSPGADYLVEPFHMDTNSDSHSWQSPPHYGDTISPQATLHTPNLVTPSHTSNPSPSPNSKDYSGYNVHPSQSLTLITTPPDDTLRVDAPDSAMARSPIVKVESVSRGDSPDRLSFYSRGRSAVHLSPGDQSSESGDEGRENRFLNTAPSVPRSQDGSWVPNAATGQAGLDPQSRGDVMVPSPNEMDLRRHLDERNIDIRIWSESVSAANSDAGEVSPYRGRKGHVGSRRRAKSAGDPSLREDYFSFSKDASIPGPGMLVHVSSDDGETDYGSDAGGSISESLVDGDQPDGSSSPKQQVLDEPVSPSQFRGSPWDDPRSVTPDNTTRGQPSTSSQAMMEFQRRDRELDNISRVATWGTRPLSQADIDSVIGDGGAFGALTINEKRKKHERQRSLRKLLQIKTPNNLKRQFSDLSSKLPSSDSANNRGDEVKSPPQRKDSFPHISLRRSSRSPSLSTGGAVLAITNQMAAIGGKDTMKVASPNSSTSPSWSSFKRGRSRSDVPRNAGPGLMELIRTHGGPPVANIATSPQLVSHRDAAPTPSTSKQVAGDDDDDDEDMLDEKALVMEFPVQSRLPVPTLEGFKTQITQLNPRLQPALVERFANEQLRRYRNLVECKQAHAKAASNNSCPSGGYCFAQGGEAKLLAPRANPQDADAAHTQFHIPGHGETPDDPQALGEGAVTAAQFPPGVLLPPVARLPAEFECPICFQVKKFQKPSDWTKHVHEDIQPFTCTFPDCPDPKSFKRKADWVRHESERHRHLEWWTCTHADCTHKCYRKDNFVQHLVREHKMPEPKVKKTKTKNAANKSPGGPGSQEESNREREIERLWNLVESCRHDTTKGPREEPCRFCGNVCSSWKKLTVHLAKHMEQIAMPVLGLVGERDPCHHPGGSRAGAEPVMHETRSFAPRLEGVQPGPDVSIHLTQTQYNHTSSNNTEGGGLTAPFNPTYAPQLTTMPDGIISEEPESMEAFDGISYGGAPAGLHLVVPGDQSRFMPVHQNSVTYPPAGPRLKVSNPDLSVYQDAYSYAIPSTEMPAATYDTQGSMYIPSATSSYPYAHPMGQSMSYDPSQGYRGQN</sequence>
<dbReference type="RefSeq" id="XP_001210128.1">
    <property type="nucleotide sequence ID" value="XM_001210128.1"/>
</dbReference>
<feature type="region of interest" description="Disordered" evidence="1">
    <location>
        <begin position="304"/>
        <end position="435"/>
    </location>
</feature>
<feature type="compositionally biased region" description="Low complexity" evidence="1">
    <location>
        <begin position="142"/>
        <end position="155"/>
    </location>
</feature>
<dbReference type="InterPro" id="IPR058925">
    <property type="entry name" value="zf-C2H2_AcuF"/>
</dbReference>
<dbReference type="HOGENOM" id="CLU_005537_1_1_1"/>
<dbReference type="GeneID" id="4354798"/>
<feature type="domain" description="C2H2-type" evidence="2">
    <location>
        <begin position="858"/>
        <end position="881"/>
    </location>
</feature>
<reference evidence="4" key="1">
    <citation type="submission" date="2005-09" db="EMBL/GenBank/DDBJ databases">
        <title>Annotation of the Aspergillus terreus NIH2624 genome.</title>
        <authorList>
            <person name="Birren B.W."/>
            <person name="Lander E.S."/>
            <person name="Galagan J.E."/>
            <person name="Nusbaum C."/>
            <person name="Devon K."/>
            <person name="Henn M."/>
            <person name="Ma L.-J."/>
            <person name="Jaffe D.B."/>
            <person name="Butler J."/>
            <person name="Alvarez P."/>
            <person name="Gnerre S."/>
            <person name="Grabherr M."/>
            <person name="Kleber M."/>
            <person name="Mauceli E.W."/>
            <person name="Brockman W."/>
            <person name="Rounsley S."/>
            <person name="Young S.K."/>
            <person name="LaButti K."/>
            <person name="Pushparaj V."/>
            <person name="DeCaprio D."/>
            <person name="Crawford M."/>
            <person name="Koehrsen M."/>
            <person name="Engels R."/>
            <person name="Montgomery P."/>
            <person name="Pearson M."/>
            <person name="Howarth C."/>
            <person name="Larson L."/>
            <person name="Luoma S."/>
            <person name="White J."/>
            <person name="Alvarado L."/>
            <person name="Kodira C.D."/>
            <person name="Zeng Q."/>
            <person name="Oleary S."/>
            <person name="Yandava C."/>
            <person name="Denning D.W."/>
            <person name="Nierman W.C."/>
            <person name="Milne T."/>
            <person name="Madden K."/>
        </authorList>
    </citation>
    <scope>NUCLEOTIDE SEQUENCE [LARGE SCALE GENOMIC DNA]</scope>
    <source>
        <strain evidence="4">NIH 2624 / FGSC A1156</strain>
    </source>
</reference>
<feature type="compositionally biased region" description="Basic residues" evidence="1">
    <location>
        <begin position="315"/>
        <end position="328"/>
    </location>
</feature>
<evidence type="ECO:0000313" key="3">
    <source>
        <dbReference type="EMBL" id="EAU38688.1"/>
    </source>
</evidence>
<gene>
    <name evidence="3" type="ORF">ATEG_00042</name>
</gene>
<dbReference type="VEuPathDB" id="FungiDB:ATEG_00042"/>
<dbReference type="PANTHER" id="PTHR35391">
    <property type="entry name" value="C2H2-TYPE DOMAIN-CONTAINING PROTEIN-RELATED"/>
    <property type="match status" value="1"/>
</dbReference>
<dbReference type="OrthoDB" id="5315052at2759"/>
<dbReference type="PANTHER" id="PTHR35391:SF3">
    <property type="entry name" value="FINGER DOMAIN PROTEIN, PUTATIVE (AFU_ORTHOLOGUE AFUA_8G04300)-RELATED"/>
    <property type="match status" value="1"/>
</dbReference>
<dbReference type="SMART" id="SM00355">
    <property type="entry name" value="ZnF_C2H2"/>
    <property type="match status" value="3"/>
</dbReference>
<evidence type="ECO:0000313" key="4">
    <source>
        <dbReference type="Proteomes" id="UP000007963"/>
    </source>
</evidence>
<feature type="region of interest" description="Disordered" evidence="1">
    <location>
        <begin position="882"/>
        <end position="914"/>
    </location>
</feature>
<dbReference type="Proteomes" id="UP000007963">
    <property type="component" value="Unassembled WGS sequence"/>
</dbReference>
<dbReference type="InterPro" id="IPR013087">
    <property type="entry name" value="Znf_C2H2_type"/>
</dbReference>
<feature type="region of interest" description="Disordered" evidence="1">
    <location>
        <begin position="496"/>
        <end position="552"/>
    </location>
</feature>
<feature type="compositionally biased region" description="Low complexity" evidence="1">
    <location>
        <begin position="506"/>
        <end position="517"/>
    </location>
</feature>
<feature type="compositionally biased region" description="Polar residues" evidence="1">
    <location>
        <begin position="239"/>
        <end position="252"/>
    </location>
</feature>
<dbReference type="PROSITE" id="PS00028">
    <property type="entry name" value="ZINC_FINGER_C2H2_1"/>
    <property type="match status" value="1"/>
</dbReference>
<evidence type="ECO:0000259" key="2">
    <source>
        <dbReference type="PROSITE" id="PS00028"/>
    </source>
</evidence>
<protein>
    <recommendedName>
        <fullName evidence="2">C2H2-type domain-containing protein</fullName>
    </recommendedName>
</protein>
<proteinExistence type="predicted"/>